<dbReference type="GO" id="GO:0008233">
    <property type="term" value="F:peptidase activity"/>
    <property type="evidence" value="ECO:0007669"/>
    <property type="project" value="InterPro"/>
</dbReference>
<dbReference type="PROSITE" id="PS50990">
    <property type="entry name" value="PEPTIDASE_C39"/>
    <property type="match status" value="1"/>
</dbReference>
<dbReference type="GO" id="GO:0140359">
    <property type="term" value="F:ABC-type transporter activity"/>
    <property type="evidence" value="ECO:0007669"/>
    <property type="project" value="InterPro"/>
</dbReference>
<dbReference type="GO" id="GO:0043213">
    <property type="term" value="P:bacteriocin transport"/>
    <property type="evidence" value="ECO:0007669"/>
    <property type="project" value="UniProtKB-KW"/>
</dbReference>
<dbReference type="PROSITE" id="PS50929">
    <property type="entry name" value="ABC_TM1F"/>
    <property type="match status" value="1"/>
</dbReference>
<keyword evidence="7" id="KW-0067">ATP-binding</keyword>
<protein>
    <submittedName>
        <fullName evidence="17">NHLP family bacteriocin export ABC transporter peptidase/permease/ATPase subunit</fullName>
    </submittedName>
</protein>
<reference evidence="17 18" key="1">
    <citation type="submission" date="2019-08" db="EMBL/GenBank/DDBJ databases">
        <title>Bradyrhizobium hipponensis sp. nov., a rhizobium isolated from a Lupinus angustifolius root nodule in Tunisia.</title>
        <authorList>
            <person name="Off K."/>
            <person name="Rejili M."/>
            <person name="Mars M."/>
            <person name="Brachmann A."/>
            <person name="Marin M."/>
        </authorList>
    </citation>
    <scope>NUCLEOTIDE SEQUENCE [LARGE SCALE GENOMIC DNA]</scope>
    <source>
        <strain evidence="18">aSej3</strain>
    </source>
</reference>
<dbReference type="NCBIfam" id="TIGR03796">
    <property type="entry name" value="NHLM_micro_ABC1"/>
    <property type="match status" value="1"/>
</dbReference>
<comment type="similarity">
    <text evidence="2">Belongs to the ABC transporter superfamily.</text>
</comment>
<dbReference type="SUPFAM" id="SSF90123">
    <property type="entry name" value="ABC transporter transmembrane region"/>
    <property type="match status" value="1"/>
</dbReference>
<evidence type="ECO:0000256" key="3">
    <source>
        <dbReference type="ARBA" id="ARBA00022448"/>
    </source>
</evidence>
<evidence type="ECO:0000256" key="12">
    <source>
        <dbReference type="ARBA" id="ARBA00043264"/>
    </source>
</evidence>
<dbReference type="GO" id="GO:0034040">
    <property type="term" value="F:ATPase-coupled lipid transmembrane transporter activity"/>
    <property type="evidence" value="ECO:0007669"/>
    <property type="project" value="TreeGrafter"/>
</dbReference>
<dbReference type="InterPro" id="IPR036640">
    <property type="entry name" value="ABC1_TM_sf"/>
</dbReference>
<name>A0A5S4YVK0_9BRAD</name>
<evidence type="ECO:0000313" key="17">
    <source>
        <dbReference type="EMBL" id="TYO68381.1"/>
    </source>
</evidence>
<dbReference type="InterPro" id="IPR005074">
    <property type="entry name" value="Peptidase_C39"/>
</dbReference>
<evidence type="ECO:0000256" key="9">
    <source>
        <dbReference type="ARBA" id="ARBA00022989"/>
    </source>
</evidence>
<dbReference type="Gene3D" id="3.40.50.300">
    <property type="entry name" value="P-loop containing nucleotide triphosphate hydrolases"/>
    <property type="match status" value="1"/>
</dbReference>
<feature type="domain" description="ABC transmembrane type-1" evidence="15">
    <location>
        <begin position="150"/>
        <end position="431"/>
    </location>
</feature>
<comment type="function">
    <text evidence="11">Involved in beta-(1--&gt;2)glucan export. Transmembrane domains (TMD) form a pore in the inner membrane and the ATP-binding domain (NBD) is responsible for energy generation.</text>
</comment>
<feature type="domain" description="Peptidase C39" evidence="16">
    <location>
        <begin position="2"/>
        <end position="119"/>
    </location>
</feature>
<dbReference type="Pfam" id="PF00664">
    <property type="entry name" value="ABC_membrane"/>
    <property type="match status" value="1"/>
</dbReference>
<dbReference type="InterPro" id="IPR003439">
    <property type="entry name" value="ABC_transporter-like_ATP-bd"/>
</dbReference>
<feature type="domain" description="ABC transporter" evidence="14">
    <location>
        <begin position="467"/>
        <end position="700"/>
    </location>
</feature>
<accession>A0A5S4YVK0</accession>
<evidence type="ECO:0000256" key="8">
    <source>
        <dbReference type="ARBA" id="ARBA00022927"/>
    </source>
</evidence>
<evidence type="ECO:0000256" key="4">
    <source>
        <dbReference type="ARBA" id="ARBA00022475"/>
    </source>
</evidence>
<dbReference type="PROSITE" id="PS50893">
    <property type="entry name" value="ABC_TRANSPORTER_2"/>
    <property type="match status" value="1"/>
</dbReference>
<dbReference type="CDD" id="cd18569">
    <property type="entry name" value="ABC_6TM_NHLM_bacteriocin"/>
    <property type="match status" value="1"/>
</dbReference>
<dbReference type="PROSITE" id="PS00211">
    <property type="entry name" value="ABC_TRANSPORTER_1"/>
    <property type="match status" value="1"/>
</dbReference>
<evidence type="ECO:0000259" key="16">
    <source>
        <dbReference type="PROSITE" id="PS50990"/>
    </source>
</evidence>
<evidence type="ECO:0000256" key="10">
    <source>
        <dbReference type="ARBA" id="ARBA00023136"/>
    </source>
</evidence>
<dbReference type="FunFam" id="3.40.50.300:FF:000299">
    <property type="entry name" value="ABC transporter ATP-binding protein/permease"/>
    <property type="match status" value="1"/>
</dbReference>
<keyword evidence="9 13" id="KW-1133">Transmembrane helix</keyword>
<dbReference type="EMBL" id="VSTH01000007">
    <property type="protein sequence ID" value="TYO68381.1"/>
    <property type="molecule type" value="Genomic_DNA"/>
</dbReference>
<gene>
    <name evidence="17" type="ORF">FXV83_00685</name>
</gene>
<dbReference type="InterPro" id="IPR003593">
    <property type="entry name" value="AAA+_ATPase"/>
</dbReference>
<dbReference type="SUPFAM" id="SSF52540">
    <property type="entry name" value="P-loop containing nucleoside triphosphate hydrolases"/>
    <property type="match status" value="1"/>
</dbReference>
<evidence type="ECO:0000256" key="1">
    <source>
        <dbReference type="ARBA" id="ARBA00004651"/>
    </source>
</evidence>
<dbReference type="Gene3D" id="1.20.1560.10">
    <property type="entry name" value="ABC transporter type 1, transmembrane domain"/>
    <property type="match status" value="1"/>
</dbReference>
<comment type="subcellular location">
    <subcellularLocation>
        <location evidence="1">Cell membrane</location>
        <topology evidence="1">Multi-pass membrane protein</topology>
    </subcellularLocation>
</comment>
<evidence type="ECO:0000256" key="2">
    <source>
        <dbReference type="ARBA" id="ARBA00005417"/>
    </source>
</evidence>
<keyword evidence="12" id="KW-0080">Bacteriocin transport</keyword>
<keyword evidence="8" id="KW-0653">Protein transport</keyword>
<dbReference type="InterPro" id="IPR011527">
    <property type="entry name" value="ABC1_TM_dom"/>
</dbReference>
<dbReference type="GO" id="GO:0005886">
    <property type="term" value="C:plasma membrane"/>
    <property type="evidence" value="ECO:0007669"/>
    <property type="project" value="UniProtKB-SubCell"/>
</dbReference>
<keyword evidence="3" id="KW-0813">Transport</keyword>
<dbReference type="Pfam" id="PF00005">
    <property type="entry name" value="ABC_tran"/>
    <property type="match status" value="1"/>
</dbReference>
<dbReference type="Gene3D" id="3.90.70.10">
    <property type="entry name" value="Cysteine proteinases"/>
    <property type="match status" value="1"/>
</dbReference>
<keyword evidence="5 13" id="KW-0812">Transmembrane</keyword>
<dbReference type="PANTHER" id="PTHR24221">
    <property type="entry name" value="ATP-BINDING CASSETTE SUB-FAMILY B"/>
    <property type="match status" value="1"/>
</dbReference>
<evidence type="ECO:0000256" key="11">
    <source>
        <dbReference type="ARBA" id="ARBA00024722"/>
    </source>
</evidence>
<evidence type="ECO:0000256" key="6">
    <source>
        <dbReference type="ARBA" id="ARBA00022741"/>
    </source>
</evidence>
<dbReference type="InterPro" id="IPR039421">
    <property type="entry name" value="Type_1_exporter"/>
</dbReference>
<dbReference type="GO" id="GO:0006508">
    <property type="term" value="P:proteolysis"/>
    <property type="evidence" value="ECO:0007669"/>
    <property type="project" value="InterPro"/>
</dbReference>
<organism evidence="17 18">
    <name type="scientific">Bradyrhizobium hipponense</name>
    <dbReference type="NCBI Taxonomy" id="2605638"/>
    <lineage>
        <taxon>Bacteria</taxon>
        <taxon>Pseudomonadati</taxon>
        <taxon>Pseudomonadota</taxon>
        <taxon>Alphaproteobacteria</taxon>
        <taxon>Hyphomicrobiales</taxon>
        <taxon>Nitrobacteraceae</taxon>
        <taxon>Bradyrhizobium</taxon>
    </lineage>
</organism>
<proteinExistence type="inferred from homology"/>
<dbReference type="Proteomes" id="UP000324797">
    <property type="component" value="Unassembled WGS sequence"/>
</dbReference>
<evidence type="ECO:0000256" key="5">
    <source>
        <dbReference type="ARBA" id="ARBA00022692"/>
    </source>
</evidence>
<keyword evidence="18" id="KW-1185">Reference proteome</keyword>
<evidence type="ECO:0000259" key="15">
    <source>
        <dbReference type="PROSITE" id="PS50929"/>
    </source>
</evidence>
<comment type="caution">
    <text evidence="17">The sequence shown here is derived from an EMBL/GenBank/DDBJ whole genome shotgun (WGS) entry which is preliminary data.</text>
</comment>
<evidence type="ECO:0000256" key="7">
    <source>
        <dbReference type="ARBA" id="ARBA00022840"/>
    </source>
</evidence>
<dbReference type="InterPro" id="IPR022514">
    <property type="entry name" value="NHPM_micro_ABC1"/>
</dbReference>
<keyword evidence="10 13" id="KW-0472">Membrane</keyword>
<dbReference type="InterPro" id="IPR027417">
    <property type="entry name" value="P-loop_NTPase"/>
</dbReference>
<evidence type="ECO:0000256" key="13">
    <source>
        <dbReference type="SAM" id="Phobius"/>
    </source>
</evidence>
<dbReference type="InterPro" id="IPR017871">
    <property type="entry name" value="ABC_transporter-like_CS"/>
</dbReference>
<sequence length="701" mass="75515">MEAVECGAAALAMVLAHYGAWIPLEQLRVACGVSRDGSKASNIVKAALNLGMAAKGFRKEISTLHELPMPCIIHWNFNHFVVLEGIDGDRVSINDPAIGRRLLDLSELDRAFTGVALAMEPTESFRRVGSKPKGMRLLFRELGRSRGPLALVIAVSLALIIPGIVIPGFSKIFVDEILIQNNESWLKPLLIGMGATALFRALVAGLQQSLLLRLQTKLAVVMISRFLWHVLSLPMDFFAQRHAGEIATRVATNEQISRLLSDGVVSNALSLTSLIFFAAAMAVYDGPLTAIVVGASLVNLVALKIIGQRREDLSGSLALERGKLVASTIGAVRTIETLKASGLEDEAFANWAGIQAKTLNADQELGLSSNLLDMLPTLLSGLTMAAVLGLGGLRVIEGSLTLGSLVAFQSLMASFSSPITTLVNQIGSLQMIKGGLERLEDVYNYPLEGTSGGARVQDISPKLTGHIELSNVTFGYSILESPLISELSISIAPGKRVALVGPSGSGKSTLGRLICGLYKPWSGEVRVDGFTLSEIPREIFANSIAYVDQDIFLFEGTARDNLTLWDTTVPEPEISRALKDAAVHDEIATRIGNYDCYVSEGGMNFSGGQRQRIEIARALVANPSVIVLDEATAALDPITEKLIDEQMRRRGCTCIIIAHRLSTIRDSDEIIVLQQGRIVERGGHEQLMAMNGVYTQLVAQQ</sequence>
<dbReference type="GO" id="GO:0015031">
    <property type="term" value="P:protein transport"/>
    <property type="evidence" value="ECO:0007669"/>
    <property type="project" value="UniProtKB-KW"/>
</dbReference>
<keyword evidence="6" id="KW-0547">Nucleotide-binding</keyword>
<dbReference type="AlphaFoldDB" id="A0A5S4YVK0"/>
<evidence type="ECO:0000259" key="14">
    <source>
        <dbReference type="PROSITE" id="PS50893"/>
    </source>
</evidence>
<dbReference type="GO" id="GO:0005524">
    <property type="term" value="F:ATP binding"/>
    <property type="evidence" value="ECO:0007669"/>
    <property type="project" value="UniProtKB-KW"/>
</dbReference>
<dbReference type="Pfam" id="PF03412">
    <property type="entry name" value="Peptidase_C39"/>
    <property type="match status" value="1"/>
</dbReference>
<feature type="transmembrane region" description="Helical" evidence="13">
    <location>
        <begin position="149"/>
        <end position="169"/>
    </location>
</feature>
<dbReference type="PANTHER" id="PTHR24221:SF654">
    <property type="entry name" value="ATP-BINDING CASSETTE SUB-FAMILY B MEMBER 6"/>
    <property type="match status" value="1"/>
</dbReference>
<evidence type="ECO:0000313" key="18">
    <source>
        <dbReference type="Proteomes" id="UP000324797"/>
    </source>
</evidence>
<keyword evidence="4" id="KW-1003">Cell membrane</keyword>
<dbReference type="GO" id="GO:0016887">
    <property type="term" value="F:ATP hydrolysis activity"/>
    <property type="evidence" value="ECO:0007669"/>
    <property type="project" value="InterPro"/>
</dbReference>
<dbReference type="SMART" id="SM00382">
    <property type="entry name" value="AAA"/>
    <property type="match status" value="1"/>
</dbReference>